<dbReference type="PANTHER" id="PTHR43689">
    <property type="entry name" value="HYDROLASE"/>
    <property type="match status" value="1"/>
</dbReference>
<dbReference type="RefSeq" id="WP_185444977.1">
    <property type="nucleotide sequence ID" value="NZ_CP043661.1"/>
</dbReference>
<keyword evidence="2" id="KW-0378">Hydrolase</keyword>
<feature type="domain" description="AB hydrolase-1" evidence="1">
    <location>
        <begin position="25"/>
        <end position="233"/>
    </location>
</feature>
<dbReference type="KEGG" id="kqi:F1D05_37550"/>
<reference evidence="3" key="1">
    <citation type="submission" date="2019-09" db="EMBL/GenBank/DDBJ databases">
        <title>Antimicrobial potential of Antarctic Bacteria.</title>
        <authorList>
            <person name="Benaud N."/>
            <person name="Edwards R.J."/>
            <person name="Ferrari B.C."/>
        </authorList>
    </citation>
    <scope>NUCLEOTIDE SEQUENCE [LARGE SCALE GENOMIC DNA]</scope>
    <source>
        <strain evidence="3">SPB151</strain>
    </source>
</reference>
<accession>A0A7G6X8K1</accession>
<evidence type="ECO:0000259" key="1">
    <source>
        <dbReference type="Pfam" id="PF12697"/>
    </source>
</evidence>
<gene>
    <name evidence="2" type="ORF">F1D05_37550</name>
</gene>
<dbReference type="GO" id="GO:0016787">
    <property type="term" value="F:hydrolase activity"/>
    <property type="evidence" value="ECO:0007669"/>
    <property type="project" value="UniProtKB-KW"/>
</dbReference>
<evidence type="ECO:0000313" key="3">
    <source>
        <dbReference type="Proteomes" id="UP000515563"/>
    </source>
</evidence>
<dbReference type="Gene3D" id="3.40.50.1820">
    <property type="entry name" value="alpha/beta hydrolase"/>
    <property type="match status" value="1"/>
</dbReference>
<sequence>MAMTKFDVGGYKLAAEISGKGSPMVVFISGSGGAGDSWDAAISAMRSSTTLVTYARAGIGDSEIPADPAARTLGAASEELRQLLAATDLAGPFILVGHSLGALIALIFAAQWPVAGLVLVDATDIHLNLDIDEPILVAADGEREGHLSYDVVASVDEVARSRRPLDVPSVVIASRVRRWLDLADLKPWQPFSLAELDERWQRHQQSLAADLGATHKVARFGGHNIQNDDPTIVANSIDDLITTARRR</sequence>
<dbReference type="Pfam" id="PF12697">
    <property type="entry name" value="Abhydrolase_6"/>
    <property type="match status" value="1"/>
</dbReference>
<name>A0A7G6X8K1_9ACTN</name>
<reference evidence="2 3" key="2">
    <citation type="journal article" date="2020" name="Microbiol. Resour. Announc.">
        <title>Antarctic desert soil bacteria exhibit high novel natural product potential, evaluated through long-read genome sequencing and comparative genomics.</title>
        <authorList>
            <person name="Benaud N."/>
            <person name="Edwards R.J."/>
            <person name="Amos T.G."/>
            <person name="D'Agostino P.M."/>
            <person name="Gutierrez-Chavez C."/>
            <person name="Montgomery K."/>
            <person name="Nicetic I."/>
            <person name="Ferrari B.C."/>
        </authorList>
    </citation>
    <scope>NUCLEOTIDE SEQUENCE [LARGE SCALE GENOMIC DNA]</scope>
    <source>
        <strain evidence="2 3">SPB151</strain>
    </source>
</reference>
<dbReference type="AlphaFoldDB" id="A0A7G6X8K1"/>
<protein>
    <submittedName>
        <fullName evidence="2">Alpha/beta hydrolase</fullName>
    </submittedName>
</protein>
<dbReference type="InterPro" id="IPR000073">
    <property type="entry name" value="AB_hydrolase_1"/>
</dbReference>
<dbReference type="EMBL" id="CP043661">
    <property type="protein sequence ID" value="QNE22566.1"/>
    <property type="molecule type" value="Genomic_DNA"/>
</dbReference>
<dbReference type="PANTHER" id="PTHR43689:SF8">
    <property type="entry name" value="ALPHA_BETA-HYDROLASES SUPERFAMILY PROTEIN"/>
    <property type="match status" value="1"/>
</dbReference>
<evidence type="ECO:0000313" key="2">
    <source>
        <dbReference type="EMBL" id="QNE22566.1"/>
    </source>
</evidence>
<keyword evidence="3" id="KW-1185">Reference proteome</keyword>
<organism evidence="2 3">
    <name type="scientific">Kribbella qitaiheensis</name>
    <dbReference type="NCBI Taxonomy" id="1544730"/>
    <lineage>
        <taxon>Bacteria</taxon>
        <taxon>Bacillati</taxon>
        <taxon>Actinomycetota</taxon>
        <taxon>Actinomycetes</taxon>
        <taxon>Propionibacteriales</taxon>
        <taxon>Kribbellaceae</taxon>
        <taxon>Kribbella</taxon>
    </lineage>
</organism>
<proteinExistence type="predicted"/>
<dbReference type="InterPro" id="IPR029058">
    <property type="entry name" value="AB_hydrolase_fold"/>
</dbReference>
<dbReference type="Proteomes" id="UP000515563">
    <property type="component" value="Chromosome"/>
</dbReference>
<dbReference type="SUPFAM" id="SSF53474">
    <property type="entry name" value="alpha/beta-Hydrolases"/>
    <property type="match status" value="1"/>
</dbReference>